<evidence type="ECO:0000313" key="1">
    <source>
        <dbReference type="EMBL" id="TQL78489.1"/>
    </source>
</evidence>
<dbReference type="AlphaFoldDB" id="A0A543B0Z6"/>
<organism evidence="1 2">
    <name type="scientific">Stackebrandtia endophytica</name>
    <dbReference type="NCBI Taxonomy" id="1496996"/>
    <lineage>
        <taxon>Bacteria</taxon>
        <taxon>Bacillati</taxon>
        <taxon>Actinomycetota</taxon>
        <taxon>Actinomycetes</taxon>
        <taxon>Glycomycetales</taxon>
        <taxon>Glycomycetaceae</taxon>
        <taxon>Stackebrandtia</taxon>
    </lineage>
</organism>
<proteinExistence type="predicted"/>
<reference evidence="1 2" key="1">
    <citation type="submission" date="2019-06" db="EMBL/GenBank/DDBJ databases">
        <title>Sequencing the genomes of 1000 actinobacteria strains.</title>
        <authorList>
            <person name="Klenk H.-P."/>
        </authorList>
    </citation>
    <scope>NUCLEOTIDE SEQUENCE [LARGE SCALE GENOMIC DNA]</scope>
    <source>
        <strain evidence="1 2">DSM 45928</strain>
    </source>
</reference>
<name>A0A543B0Z6_9ACTN</name>
<dbReference type="Proteomes" id="UP000317043">
    <property type="component" value="Unassembled WGS sequence"/>
</dbReference>
<dbReference type="EMBL" id="VFOW01000001">
    <property type="protein sequence ID" value="TQL78489.1"/>
    <property type="molecule type" value="Genomic_DNA"/>
</dbReference>
<gene>
    <name evidence="1" type="ORF">FB566_4077</name>
</gene>
<comment type="caution">
    <text evidence="1">The sequence shown here is derived from an EMBL/GenBank/DDBJ whole genome shotgun (WGS) entry which is preliminary data.</text>
</comment>
<accession>A0A543B0Z6</accession>
<sequence>MSQFEIDTDAIREAGTVHFPEIADAYATTCLFIEHAQGLCASGLRGSDIFQSWSFYNAQITSQIETSKAHLEACGETLVDVAETFGELDDETELSISNAYEGSLAEALPAE</sequence>
<dbReference type="InParanoid" id="A0A543B0Z6"/>
<evidence type="ECO:0008006" key="3">
    <source>
        <dbReference type="Google" id="ProtNLM"/>
    </source>
</evidence>
<dbReference type="RefSeq" id="WP_142043001.1">
    <property type="nucleotide sequence ID" value="NZ_JBHTGS010000003.1"/>
</dbReference>
<keyword evidence="2" id="KW-1185">Reference proteome</keyword>
<evidence type="ECO:0000313" key="2">
    <source>
        <dbReference type="Proteomes" id="UP000317043"/>
    </source>
</evidence>
<protein>
    <recommendedName>
        <fullName evidence="3">Excreted virulence factor EspC (Type VII ESX diderm)</fullName>
    </recommendedName>
</protein>